<accession>A0AA90TXP0</accession>
<comment type="caution">
    <text evidence="1">The sequence shown here is derived from an EMBL/GenBank/DDBJ whole genome shotgun (WGS) entry which is preliminary data.</text>
</comment>
<sequence>MLGDIFGIFKDVYSYYKYWNDMKGKEIIIITHSLKQPRKDHDAELINQYFEIEGTIDDVMLLPAGFKLKNVKERYRESKYILYYPLSGTGGRVRPSGEAKFVVRETKEKIISFSAIEQLEFKDVYDESFEPARLPSNKN</sequence>
<protein>
    <submittedName>
        <fullName evidence="1">Uncharacterized protein</fullName>
    </submittedName>
</protein>
<dbReference type="Proteomes" id="UP001185015">
    <property type="component" value="Unassembled WGS sequence"/>
</dbReference>
<proteinExistence type="predicted"/>
<reference evidence="1 2" key="1">
    <citation type="submission" date="2023-07" db="EMBL/GenBank/DDBJ databases">
        <title>Genomic Encyclopedia of Type Strains, Phase IV (KMG-IV): sequencing the most valuable type-strain genomes for metagenomic binning, comparative biology and taxonomic classification.</title>
        <authorList>
            <person name="Goeker M."/>
        </authorList>
    </citation>
    <scope>NUCLEOTIDE SEQUENCE [LARGE SCALE GENOMIC DNA]</scope>
    <source>
        <strain evidence="1 2">DSM 17273</strain>
    </source>
</reference>
<keyword evidence="2" id="KW-1185">Reference proteome</keyword>
<dbReference type="EMBL" id="JAVDQI010000001">
    <property type="protein sequence ID" value="MDR6221897.1"/>
    <property type="molecule type" value="Genomic_DNA"/>
</dbReference>
<dbReference type="RefSeq" id="WP_270096295.1">
    <property type="nucleotide sequence ID" value="NZ_JAQFFK010000003.1"/>
</dbReference>
<dbReference type="AlphaFoldDB" id="A0AA90TXP0"/>
<gene>
    <name evidence="1" type="ORF">J2750_000329</name>
</gene>
<evidence type="ECO:0000313" key="2">
    <source>
        <dbReference type="Proteomes" id="UP001185015"/>
    </source>
</evidence>
<organism evidence="1 2">
    <name type="scientific">Methanococcoides alaskense</name>
    <dbReference type="NCBI Taxonomy" id="325778"/>
    <lineage>
        <taxon>Archaea</taxon>
        <taxon>Methanobacteriati</taxon>
        <taxon>Methanobacteriota</taxon>
        <taxon>Stenosarchaea group</taxon>
        <taxon>Methanomicrobia</taxon>
        <taxon>Methanosarcinales</taxon>
        <taxon>Methanosarcinaceae</taxon>
        <taxon>Methanococcoides</taxon>
    </lineage>
</organism>
<evidence type="ECO:0000313" key="1">
    <source>
        <dbReference type="EMBL" id="MDR6221897.1"/>
    </source>
</evidence>
<name>A0AA90TXP0_9EURY</name>